<gene>
    <name evidence="2" type="ORF">BXY82_2051</name>
</gene>
<dbReference type="SUPFAM" id="SSF53448">
    <property type="entry name" value="Nucleotide-diphospho-sugar transferases"/>
    <property type="match status" value="1"/>
</dbReference>
<dbReference type="PANTHER" id="PTHR43685">
    <property type="entry name" value="GLYCOSYLTRANSFERASE"/>
    <property type="match status" value="1"/>
</dbReference>
<dbReference type="InterPro" id="IPR001173">
    <property type="entry name" value="Glyco_trans_2-like"/>
</dbReference>
<dbReference type="GO" id="GO:0016740">
    <property type="term" value="F:transferase activity"/>
    <property type="evidence" value="ECO:0007669"/>
    <property type="project" value="UniProtKB-KW"/>
</dbReference>
<sequence length="315" mass="36568">MKLKELIPIYKTSHPFSPTCKFTVFTPLYNSEKTLYRVFRSLNKQTYRDFELILINDGSTDNSHDVALALIKTATFPVNYINNTVNKHKMSCLMQAVQVARGEYFLPFDADDECMYDALDIFATEYASIDSQFAKNCIAVTGLCIDQYGHQVGDKFPSTPFYSNTFISNNINKINGEKWGFTKTSILKGVQLHDDLFQKGLIPEGLIWNLLAKEGFITKYINVNLRKYYLNVENSITSSGIKNNALGTVIYNICNLNWFYKDYKLKTPLYFFKCIYFILKSSIYLDYRLSDYVKVIDSRTYRVLIVALWHFRKQL</sequence>
<protein>
    <submittedName>
        <fullName evidence="2">Glycosyl transferase family 2</fullName>
    </submittedName>
</protein>
<dbReference type="Pfam" id="PF00535">
    <property type="entry name" value="Glycos_transf_2"/>
    <property type="match status" value="1"/>
</dbReference>
<evidence type="ECO:0000313" key="2">
    <source>
        <dbReference type="EMBL" id="TDU40012.1"/>
    </source>
</evidence>
<proteinExistence type="predicted"/>
<dbReference type="PANTHER" id="PTHR43685:SF11">
    <property type="entry name" value="GLYCOSYLTRANSFERASE TAGX-RELATED"/>
    <property type="match status" value="1"/>
</dbReference>
<dbReference type="CDD" id="cd00761">
    <property type="entry name" value="Glyco_tranf_GTA_type"/>
    <property type="match status" value="1"/>
</dbReference>
<keyword evidence="2" id="KW-0808">Transferase</keyword>
<evidence type="ECO:0000313" key="3">
    <source>
        <dbReference type="Proteomes" id="UP000294689"/>
    </source>
</evidence>
<dbReference type="AlphaFoldDB" id="A0A4R7PZW6"/>
<feature type="domain" description="Glycosyltransferase 2-like" evidence="1">
    <location>
        <begin position="23"/>
        <end position="151"/>
    </location>
</feature>
<dbReference type="RefSeq" id="WP_133758056.1">
    <property type="nucleotide sequence ID" value="NZ_SOBW01000008.1"/>
</dbReference>
<dbReference type="Proteomes" id="UP000294689">
    <property type="component" value="Unassembled WGS sequence"/>
</dbReference>
<keyword evidence="3" id="KW-1185">Reference proteome</keyword>
<reference evidence="2 3" key="1">
    <citation type="submission" date="2019-03" db="EMBL/GenBank/DDBJ databases">
        <title>Genomic Encyclopedia of Archaeal and Bacterial Type Strains, Phase II (KMG-II): from individual species to whole genera.</title>
        <authorList>
            <person name="Goeker M."/>
        </authorList>
    </citation>
    <scope>NUCLEOTIDE SEQUENCE [LARGE SCALE GENOMIC DNA]</scope>
    <source>
        <strain evidence="2 3">DSM 28135</strain>
    </source>
</reference>
<accession>A0A4R7PZW6</accession>
<dbReference type="OrthoDB" id="9810303at2"/>
<name>A0A4R7PZW6_9FLAO</name>
<dbReference type="EMBL" id="SOBW01000008">
    <property type="protein sequence ID" value="TDU40012.1"/>
    <property type="molecule type" value="Genomic_DNA"/>
</dbReference>
<dbReference type="Gene3D" id="3.90.550.10">
    <property type="entry name" value="Spore Coat Polysaccharide Biosynthesis Protein SpsA, Chain A"/>
    <property type="match status" value="1"/>
</dbReference>
<organism evidence="2 3">
    <name type="scientific">Gelidibacter sediminis</name>
    <dbReference type="NCBI Taxonomy" id="1608710"/>
    <lineage>
        <taxon>Bacteria</taxon>
        <taxon>Pseudomonadati</taxon>
        <taxon>Bacteroidota</taxon>
        <taxon>Flavobacteriia</taxon>
        <taxon>Flavobacteriales</taxon>
        <taxon>Flavobacteriaceae</taxon>
        <taxon>Gelidibacter</taxon>
    </lineage>
</organism>
<dbReference type="InterPro" id="IPR029044">
    <property type="entry name" value="Nucleotide-diphossugar_trans"/>
</dbReference>
<comment type="caution">
    <text evidence="2">The sequence shown here is derived from an EMBL/GenBank/DDBJ whole genome shotgun (WGS) entry which is preliminary data.</text>
</comment>
<dbReference type="InterPro" id="IPR050834">
    <property type="entry name" value="Glycosyltransf_2"/>
</dbReference>
<evidence type="ECO:0000259" key="1">
    <source>
        <dbReference type="Pfam" id="PF00535"/>
    </source>
</evidence>